<dbReference type="Gene3D" id="2.60.300.12">
    <property type="entry name" value="HesB-like domain"/>
    <property type="match status" value="1"/>
</dbReference>
<dbReference type="SUPFAM" id="SSF89360">
    <property type="entry name" value="HesB-like domain"/>
    <property type="match status" value="1"/>
</dbReference>
<name>A0ABV7CRE4_9BACI</name>
<organism evidence="2 3">
    <name type="scientific">Virgibacillus xinjiangensis</name>
    <dbReference type="NCBI Taxonomy" id="393090"/>
    <lineage>
        <taxon>Bacteria</taxon>
        <taxon>Bacillati</taxon>
        <taxon>Bacillota</taxon>
        <taxon>Bacilli</taxon>
        <taxon>Bacillales</taxon>
        <taxon>Bacillaceae</taxon>
        <taxon>Virgibacillus</taxon>
    </lineage>
</organism>
<evidence type="ECO:0000313" key="3">
    <source>
        <dbReference type="Proteomes" id="UP001595279"/>
    </source>
</evidence>
<dbReference type="InterPro" id="IPR035903">
    <property type="entry name" value="HesB-like_dom_sf"/>
</dbReference>
<feature type="domain" description="Core" evidence="1">
    <location>
        <begin position="1"/>
        <end position="97"/>
    </location>
</feature>
<accession>A0ABV7CRE4</accession>
<dbReference type="InterPro" id="IPR000361">
    <property type="entry name" value="ATAP_core_dom"/>
</dbReference>
<comment type="caution">
    <text evidence="2">The sequence shown here is derived from an EMBL/GenBank/DDBJ whole genome shotgun (WGS) entry which is preliminary data.</text>
</comment>
<keyword evidence="3" id="KW-1185">Reference proteome</keyword>
<dbReference type="Proteomes" id="UP001595279">
    <property type="component" value="Unassembled WGS sequence"/>
</dbReference>
<evidence type="ECO:0000259" key="1">
    <source>
        <dbReference type="Pfam" id="PF01521"/>
    </source>
</evidence>
<dbReference type="EMBL" id="JBHRSA010000004">
    <property type="protein sequence ID" value="MFC3038992.1"/>
    <property type="molecule type" value="Genomic_DNA"/>
</dbReference>
<reference evidence="3" key="1">
    <citation type="journal article" date="2019" name="Int. J. Syst. Evol. Microbiol.">
        <title>The Global Catalogue of Microorganisms (GCM) 10K type strain sequencing project: providing services to taxonomists for standard genome sequencing and annotation.</title>
        <authorList>
            <consortium name="The Broad Institute Genomics Platform"/>
            <consortium name="The Broad Institute Genome Sequencing Center for Infectious Disease"/>
            <person name="Wu L."/>
            <person name="Ma J."/>
        </authorList>
    </citation>
    <scope>NUCLEOTIDE SEQUENCE [LARGE SCALE GENOMIC DNA]</scope>
    <source>
        <strain evidence="3">KCTC 13128</strain>
    </source>
</reference>
<proteinExistence type="predicted"/>
<dbReference type="RefSeq" id="WP_390267526.1">
    <property type="nucleotide sequence ID" value="NZ_JBHRSA010000004.1"/>
</dbReference>
<protein>
    <submittedName>
        <fullName evidence="2">Iron-sulfur cluster biosynthesis family protein</fullName>
    </submittedName>
</protein>
<sequence>MELTITSEAADHLNRINQEGKSYLKLWYDTEGCGCAVNGLPTIRFTNENSNRSLEVKSDRYPVLIDSDQAVFFEEKMKLDVRNGSFRLTSPEGVLNPFISQQQVCEW</sequence>
<gene>
    <name evidence="2" type="ORF">ACFOGI_01830</name>
</gene>
<evidence type="ECO:0000313" key="2">
    <source>
        <dbReference type="EMBL" id="MFC3038992.1"/>
    </source>
</evidence>
<dbReference type="Pfam" id="PF01521">
    <property type="entry name" value="Fe-S_biosyn"/>
    <property type="match status" value="1"/>
</dbReference>